<evidence type="ECO:0000313" key="13">
    <source>
        <dbReference type="Proteomes" id="UP001219933"/>
    </source>
</evidence>
<dbReference type="Gene3D" id="3.30.420.10">
    <property type="entry name" value="Ribonuclease H-like superfamily/Ribonuclease H"/>
    <property type="match status" value="1"/>
</dbReference>
<dbReference type="PANTHER" id="PTHR12801">
    <property type="entry name" value="RNA EXONUCLEASE REXO1 / RECO3 FAMILY MEMBER-RELATED"/>
    <property type="match status" value="1"/>
</dbReference>
<dbReference type="GO" id="GO:0006364">
    <property type="term" value="P:rRNA processing"/>
    <property type="evidence" value="ECO:0007669"/>
    <property type="project" value="UniProtKB-KW"/>
</dbReference>
<protein>
    <recommendedName>
        <fullName evidence="3">RNA exonuclease 4</fullName>
    </recommendedName>
</protein>
<keyword evidence="4" id="KW-0698">rRNA processing</keyword>
<evidence type="ECO:0000256" key="10">
    <source>
        <dbReference type="SAM" id="MobiDB-lite"/>
    </source>
</evidence>
<name>A0AAF0J657_9BASI</name>
<feature type="region of interest" description="Disordered" evidence="10">
    <location>
        <begin position="264"/>
        <end position="293"/>
    </location>
</feature>
<dbReference type="CDD" id="cd06144">
    <property type="entry name" value="REX4_like"/>
    <property type="match status" value="1"/>
</dbReference>
<gene>
    <name evidence="12" type="primary">REX4</name>
    <name evidence="12" type="ORF">MCUN1_001748</name>
</gene>
<sequence>MPKMQRTKSIDRPSGNWATLSKQIGAGTSRRRSSTSAGEEAQPGAAHESAALSAKPLPLLDNAIQWEGYLDAETKKRVVLGHDDLPESQRELGHFVALDCEMVGVGYKGCRSALARVSIVNWYGYVVYDTFVKPKEPVTDYRTWVSGVRQRNLVNAPSFEEAQKRVADIIKGRVLVGHAVQNDLHALLLSHPHTMIRDTGSFKPLLQKTGKKQNSLRELADILLGIKIQVKGAPHSSVEDARATMAVFRTQKTVWDEMLGVGKKTRRKSDANADQDVETDADAAQGTTHTQAKQVAAPADVVVRGSPVIEGVTIDTAGMPTATEAAEGAAVATEPIATKKRSKGGKGGKGGKGSKGGKGGNAAAPDARRPQSAPGWWLDS</sequence>
<dbReference type="SMART" id="SM00479">
    <property type="entry name" value="EXOIII"/>
    <property type="match status" value="1"/>
</dbReference>
<dbReference type="InterPro" id="IPR036397">
    <property type="entry name" value="RNaseH_sf"/>
</dbReference>
<evidence type="ECO:0000259" key="11">
    <source>
        <dbReference type="SMART" id="SM00479"/>
    </source>
</evidence>
<evidence type="ECO:0000256" key="8">
    <source>
        <dbReference type="ARBA" id="ARBA00023242"/>
    </source>
</evidence>
<accession>A0AAF0J657</accession>
<dbReference type="InterPro" id="IPR037431">
    <property type="entry name" value="REX4_DEDDh_dom"/>
</dbReference>
<dbReference type="InterPro" id="IPR013520">
    <property type="entry name" value="Ribonucl_H"/>
</dbReference>
<evidence type="ECO:0000256" key="7">
    <source>
        <dbReference type="ARBA" id="ARBA00022839"/>
    </source>
</evidence>
<evidence type="ECO:0000256" key="2">
    <source>
        <dbReference type="ARBA" id="ARBA00010489"/>
    </source>
</evidence>
<comment type="subcellular location">
    <subcellularLocation>
        <location evidence="1">Nucleus</location>
    </subcellularLocation>
</comment>
<evidence type="ECO:0000313" key="12">
    <source>
        <dbReference type="EMBL" id="WFD34903.1"/>
    </source>
</evidence>
<comment type="function">
    <text evidence="9">Exoribonuclease involved in ribosome biosynthesis. Involved in the processing of ITS1, the internal transcribed spacer localized between the 18S and 5.8S rRNAs.</text>
</comment>
<evidence type="ECO:0000256" key="1">
    <source>
        <dbReference type="ARBA" id="ARBA00004123"/>
    </source>
</evidence>
<dbReference type="GO" id="GO:0008408">
    <property type="term" value="F:3'-5' exonuclease activity"/>
    <property type="evidence" value="ECO:0007669"/>
    <property type="project" value="InterPro"/>
</dbReference>
<evidence type="ECO:0000256" key="4">
    <source>
        <dbReference type="ARBA" id="ARBA00022552"/>
    </source>
</evidence>
<keyword evidence="8" id="KW-0539">Nucleus</keyword>
<feature type="domain" description="Exonuclease" evidence="11">
    <location>
        <begin position="94"/>
        <end position="257"/>
    </location>
</feature>
<keyword evidence="6" id="KW-0378">Hydrolase</keyword>
<feature type="region of interest" description="Disordered" evidence="10">
    <location>
        <begin position="1"/>
        <end position="50"/>
    </location>
</feature>
<dbReference type="EMBL" id="CP119878">
    <property type="protein sequence ID" value="WFD34903.1"/>
    <property type="molecule type" value="Genomic_DNA"/>
</dbReference>
<keyword evidence="7 12" id="KW-0269">Exonuclease</keyword>
<evidence type="ECO:0000256" key="9">
    <source>
        <dbReference type="ARBA" id="ARBA00025599"/>
    </source>
</evidence>
<evidence type="ECO:0000256" key="6">
    <source>
        <dbReference type="ARBA" id="ARBA00022801"/>
    </source>
</evidence>
<proteinExistence type="inferred from homology"/>
<reference evidence="12" key="1">
    <citation type="submission" date="2023-03" db="EMBL/GenBank/DDBJ databases">
        <title>Mating type loci evolution in Malassezia.</title>
        <authorList>
            <person name="Coelho M.A."/>
        </authorList>
    </citation>
    <scope>NUCLEOTIDE SEQUENCE</scope>
    <source>
        <strain evidence="12">CBS 11721</strain>
    </source>
</reference>
<feature type="compositionally biased region" description="Low complexity" evidence="10">
    <location>
        <begin position="326"/>
        <end position="336"/>
    </location>
</feature>
<comment type="similarity">
    <text evidence="2">Belongs to the REXO4 family.</text>
</comment>
<organism evidence="12 13">
    <name type="scientific">Malassezia cuniculi</name>
    <dbReference type="NCBI Taxonomy" id="948313"/>
    <lineage>
        <taxon>Eukaryota</taxon>
        <taxon>Fungi</taxon>
        <taxon>Dikarya</taxon>
        <taxon>Basidiomycota</taxon>
        <taxon>Ustilaginomycotina</taxon>
        <taxon>Malasseziomycetes</taxon>
        <taxon>Malasseziales</taxon>
        <taxon>Malasseziaceae</taxon>
        <taxon>Malassezia</taxon>
    </lineage>
</organism>
<dbReference type="GO" id="GO:0003676">
    <property type="term" value="F:nucleic acid binding"/>
    <property type="evidence" value="ECO:0007669"/>
    <property type="project" value="InterPro"/>
</dbReference>
<dbReference type="Pfam" id="PF00929">
    <property type="entry name" value="RNase_T"/>
    <property type="match status" value="1"/>
</dbReference>
<dbReference type="PANTHER" id="PTHR12801:SF45">
    <property type="entry name" value="RNA EXONUCLEASE 4"/>
    <property type="match status" value="1"/>
</dbReference>
<dbReference type="SUPFAM" id="SSF53098">
    <property type="entry name" value="Ribonuclease H-like"/>
    <property type="match status" value="1"/>
</dbReference>
<keyword evidence="13" id="KW-1185">Reference proteome</keyword>
<dbReference type="InterPro" id="IPR012337">
    <property type="entry name" value="RNaseH-like_sf"/>
</dbReference>
<dbReference type="Proteomes" id="UP001219933">
    <property type="component" value="Chromosome 2"/>
</dbReference>
<dbReference type="FunFam" id="3.30.420.10:FF:000007">
    <property type="entry name" value="Interferon-stimulated exonuclease gene 20"/>
    <property type="match status" value="1"/>
</dbReference>
<keyword evidence="5" id="KW-0540">Nuclease</keyword>
<evidence type="ECO:0000256" key="5">
    <source>
        <dbReference type="ARBA" id="ARBA00022722"/>
    </source>
</evidence>
<dbReference type="GO" id="GO:0005634">
    <property type="term" value="C:nucleus"/>
    <property type="evidence" value="ECO:0007669"/>
    <property type="project" value="UniProtKB-SubCell"/>
</dbReference>
<dbReference type="AlphaFoldDB" id="A0AAF0J657"/>
<evidence type="ECO:0000256" key="3">
    <source>
        <dbReference type="ARBA" id="ARBA00016937"/>
    </source>
</evidence>
<dbReference type="InterPro" id="IPR047021">
    <property type="entry name" value="REXO1/3/4-like"/>
</dbReference>
<feature type="region of interest" description="Disordered" evidence="10">
    <location>
        <begin position="326"/>
        <end position="380"/>
    </location>
</feature>
<dbReference type="GO" id="GO:0000027">
    <property type="term" value="P:ribosomal large subunit assembly"/>
    <property type="evidence" value="ECO:0007669"/>
    <property type="project" value="TreeGrafter"/>
</dbReference>
<feature type="compositionally biased region" description="Gly residues" evidence="10">
    <location>
        <begin position="347"/>
        <end position="360"/>
    </location>
</feature>